<keyword evidence="3" id="KW-1185">Reference proteome</keyword>
<name>A0A1H5YWD4_9RHOB</name>
<feature type="signal peptide" evidence="1">
    <location>
        <begin position="1"/>
        <end position="21"/>
    </location>
</feature>
<feature type="chain" id="PRO_5009290979" evidence="1">
    <location>
        <begin position="22"/>
        <end position="227"/>
    </location>
</feature>
<sequence length="227" mass="25075">MARFLLALCISVLLSATSSLAQERKVLVMGDSLMAVHKIKGRSVGQYLERYLKTEVEDNSKLGAWMIYRLPLTGALGFSIPRQYKPGHWDWVVLNGGGNDLWLGCGCSKSCKGKLDRLISADGKRGEIPKLLSAIHNNGSRVIYVGYLRSPGIDTPIEACKPWGDALEARIDLFSQQSGRLNYLSLQGLVPEGDASYFANDLVHPATKTSQEIARRIAEIIVRTERQ</sequence>
<dbReference type="Gene3D" id="3.40.50.1110">
    <property type="entry name" value="SGNH hydrolase"/>
    <property type="match status" value="1"/>
</dbReference>
<dbReference type="AlphaFoldDB" id="A0A1H5YWD4"/>
<dbReference type="InterPro" id="IPR036514">
    <property type="entry name" value="SGNH_hydro_sf"/>
</dbReference>
<dbReference type="RefSeq" id="WP_234994742.1">
    <property type="nucleotide sequence ID" value="NZ_FNUZ01000003.1"/>
</dbReference>
<evidence type="ECO:0000313" key="2">
    <source>
        <dbReference type="EMBL" id="SEG27735.1"/>
    </source>
</evidence>
<dbReference type="SUPFAM" id="SSF52266">
    <property type="entry name" value="SGNH hydrolase"/>
    <property type="match status" value="1"/>
</dbReference>
<dbReference type="EMBL" id="FNUZ01000003">
    <property type="protein sequence ID" value="SEG27735.1"/>
    <property type="molecule type" value="Genomic_DNA"/>
</dbReference>
<evidence type="ECO:0000256" key="1">
    <source>
        <dbReference type="SAM" id="SignalP"/>
    </source>
</evidence>
<dbReference type="GO" id="GO:0016788">
    <property type="term" value="F:hydrolase activity, acting on ester bonds"/>
    <property type="evidence" value="ECO:0007669"/>
    <property type="project" value="UniProtKB-ARBA"/>
</dbReference>
<dbReference type="Proteomes" id="UP000236752">
    <property type="component" value="Unassembled WGS sequence"/>
</dbReference>
<protein>
    <submittedName>
        <fullName evidence="2">Lysophospholipase L1</fullName>
    </submittedName>
</protein>
<evidence type="ECO:0000313" key="3">
    <source>
        <dbReference type="Proteomes" id="UP000236752"/>
    </source>
</evidence>
<gene>
    <name evidence="2" type="ORF">SAMN04488045_2266</name>
</gene>
<proteinExistence type="predicted"/>
<dbReference type="CDD" id="cd00229">
    <property type="entry name" value="SGNH_hydrolase"/>
    <property type="match status" value="1"/>
</dbReference>
<reference evidence="2 3" key="1">
    <citation type="submission" date="2016-10" db="EMBL/GenBank/DDBJ databases">
        <authorList>
            <person name="de Groot N.N."/>
        </authorList>
    </citation>
    <scope>NUCLEOTIDE SEQUENCE [LARGE SCALE GENOMIC DNA]</scope>
    <source>
        <strain evidence="2 3">DSM 26915</strain>
    </source>
</reference>
<accession>A0A1H5YWD4</accession>
<organism evidence="2 3">
    <name type="scientific">Thalassococcus halodurans</name>
    <dbReference type="NCBI Taxonomy" id="373675"/>
    <lineage>
        <taxon>Bacteria</taxon>
        <taxon>Pseudomonadati</taxon>
        <taxon>Pseudomonadota</taxon>
        <taxon>Alphaproteobacteria</taxon>
        <taxon>Rhodobacterales</taxon>
        <taxon>Roseobacteraceae</taxon>
        <taxon>Thalassococcus</taxon>
    </lineage>
</organism>
<keyword evidence="1" id="KW-0732">Signal</keyword>